<dbReference type="NCBIfam" id="TIGR02603">
    <property type="entry name" value="CxxCH_TIGR02603"/>
    <property type="match status" value="1"/>
</dbReference>
<dbReference type="NCBIfam" id="TIGR02604">
    <property type="entry name" value="Piru_Ver_Nterm"/>
    <property type="match status" value="1"/>
</dbReference>
<dbReference type="SUPFAM" id="SSF50952">
    <property type="entry name" value="Soluble quinoprotein glucose dehydrogenase"/>
    <property type="match status" value="1"/>
</dbReference>
<dbReference type="Gene3D" id="1.25.10.10">
    <property type="entry name" value="Leucine-rich Repeat Variant"/>
    <property type="match status" value="1"/>
</dbReference>
<dbReference type="PROSITE" id="PS51007">
    <property type="entry name" value="CYTC"/>
    <property type="match status" value="1"/>
</dbReference>
<dbReference type="GO" id="GO:0046872">
    <property type="term" value="F:metal ion binding"/>
    <property type="evidence" value="ECO:0007669"/>
    <property type="project" value="UniProtKB-KW"/>
</dbReference>
<dbReference type="GO" id="GO:0016788">
    <property type="term" value="F:hydrolase activity, acting on ester bonds"/>
    <property type="evidence" value="ECO:0007669"/>
    <property type="project" value="UniProtKB-ARBA"/>
</dbReference>
<dbReference type="InterPro" id="IPR011989">
    <property type="entry name" value="ARM-like"/>
</dbReference>
<dbReference type="PANTHER" id="PTHR33546">
    <property type="entry name" value="LARGE, MULTIFUNCTIONAL SECRETED PROTEIN-RELATED"/>
    <property type="match status" value="1"/>
</dbReference>
<evidence type="ECO:0000256" key="2">
    <source>
        <dbReference type="ARBA" id="ARBA00022723"/>
    </source>
</evidence>
<dbReference type="Pfam" id="PF23500">
    <property type="entry name" value="DUF7133"/>
    <property type="match status" value="2"/>
</dbReference>
<sequence length="1118" mass="124731">MTHAKRALLVLGSLLACGQVEPAIAQGPSKELAKKLLALPPRPQRPALPPSRLPLEFLKGERIAFVGNSFAERMNLFGHFETLLHTRFPDKELVIRNFARPADEVGIRQRSADYTALDDPLTAFGADTYFCFFGFNESFAGAAGIEKFQADYLRYFDTIAAQYPRDDTKAAPRFVVISPIAFEPTGDPLLPDGRAENERLSLYARASAEVAAKKGIAFVDLLEKSTGLMTAESGMQLTINGCHLNERGDREVARLIDEAMFTIPSSASVGSPAYETLRAAVNDKSWVHLQDYRMLNGWYVYGGRRTWDTETFPREYVKIRKMADVRDRYIWNLVQNKPVPEHPDDSATGDLIVPDTRFGEPRQKYSEADSLRYLTPEQLVKATTVPPGFAIEPFADETKFPELAKPVQLNFDNKGRLWVACMPTYPQWKPGDGKPSDKLVILEDTDKDGKADQCKVFYDKLQCPTGFEFWNGGVLVVDQPRLLWLKDTDGDDKADQVVHLVDGWATDDTHHTCGAFEWNHAGALHMLEGIATSTTLETPWGPHRSQGTGGAYVMDPRTLKVRQFALPGQYNMWCYVFNGWGQGIVGDGTTANQAWDTPLSGAQYRGRTGLNMVFDNEGMRPALGSEFLISRHFPDDVQGQFTYACVINMNGMPRFSLKDDGGGYHGARLKLPNGQPDDLIRSTDKHFRPADPQIGPDGALWFGDWANALIGHMQYSQRDPNRDHTRGRIYRLVYPGRPLVEPVTQFGKPVPELLDQLRQYEWRTRYRARRELRDRPSNEVVAAVKTWVAKLDPKDPEFDRLRCEALWTLESHHRLDAELLTQVLKDSPTFEARAAAARIVADERDSLPQALDLLLAASKDAHPRVRTEVARGLSYFPELKAVAAILAMTVAPADYWCDYTIKQALGANESVWRADYLTGRLPKSSPRGSEMVTQLMSASKAGAAALPFLQSLLSQEPKPDEERDKAMTGLAQLRGDQNRGREVFVRTCTACHRVGNGDGREYGPNLAGVAKRMPRAKIIHSVIDPNADVDPKYRSTMIATSDGTIASGLLVSENDKEVEIFDGKATRKILVKDIEERALRTQSSMPEGTASTLAPSEFVDLIEYLGAQNQDVKPTESK</sequence>
<dbReference type="PROSITE" id="PS51257">
    <property type="entry name" value="PROKAR_LIPOPROTEIN"/>
    <property type="match status" value="1"/>
</dbReference>
<dbReference type="EMBL" id="CP155447">
    <property type="protein sequence ID" value="XBH06433.1"/>
    <property type="molecule type" value="Genomic_DNA"/>
</dbReference>
<dbReference type="Pfam" id="PF00034">
    <property type="entry name" value="Cytochrom_C"/>
    <property type="match status" value="1"/>
</dbReference>
<keyword evidence="3 4" id="KW-0408">Iron</keyword>
<dbReference type="GO" id="GO:0009055">
    <property type="term" value="F:electron transfer activity"/>
    <property type="evidence" value="ECO:0007669"/>
    <property type="project" value="InterPro"/>
</dbReference>
<dbReference type="Pfam" id="PF13646">
    <property type="entry name" value="HEAT_2"/>
    <property type="match status" value="1"/>
</dbReference>
<dbReference type="InterPro" id="IPR009056">
    <property type="entry name" value="Cyt_c-like_dom"/>
</dbReference>
<dbReference type="InterPro" id="IPR013427">
    <property type="entry name" value="Haem-bd_dom_put"/>
</dbReference>
<dbReference type="AlphaFoldDB" id="A0AAU7CN58"/>
<accession>A0AAU7CN58</accession>
<dbReference type="Gene3D" id="3.40.50.1110">
    <property type="entry name" value="SGNH hydrolase"/>
    <property type="match status" value="1"/>
</dbReference>
<dbReference type="InterPro" id="IPR036909">
    <property type="entry name" value="Cyt_c-like_dom_sf"/>
</dbReference>
<evidence type="ECO:0000256" key="3">
    <source>
        <dbReference type="ARBA" id="ARBA00023004"/>
    </source>
</evidence>
<evidence type="ECO:0000259" key="5">
    <source>
        <dbReference type="PROSITE" id="PS51007"/>
    </source>
</evidence>
<dbReference type="InterPro" id="IPR013428">
    <property type="entry name" value="Membrane-bound_put_N"/>
</dbReference>
<evidence type="ECO:0000313" key="6">
    <source>
        <dbReference type="EMBL" id="XBH06433.1"/>
    </source>
</evidence>
<reference evidence="6" key="1">
    <citation type="submission" date="2024-05" db="EMBL/GenBank/DDBJ databases">
        <title>Planctomycetes of the genus Singulisphaera possess chitinolytic capabilities.</title>
        <authorList>
            <person name="Ivanova A."/>
        </authorList>
    </citation>
    <scope>NUCLEOTIDE SEQUENCE</scope>
    <source>
        <strain evidence="6">Ch08T</strain>
    </source>
</reference>
<protein>
    <submittedName>
        <fullName evidence="6">PVC-type heme-binding CxxCH protein</fullName>
    </submittedName>
</protein>
<keyword evidence="2 4" id="KW-0479">Metal-binding</keyword>
<proteinExistence type="predicted"/>
<dbReference type="InterPro" id="IPR055557">
    <property type="entry name" value="DUF7133"/>
</dbReference>
<dbReference type="SUPFAM" id="SSF52266">
    <property type="entry name" value="SGNH hydrolase"/>
    <property type="match status" value="1"/>
</dbReference>
<dbReference type="SUPFAM" id="SSF48371">
    <property type="entry name" value="ARM repeat"/>
    <property type="match status" value="1"/>
</dbReference>
<dbReference type="InterPro" id="IPR011041">
    <property type="entry name" value="Quinoprot_gluc/sorb_DH_b-prop"/>
</dbReference>
<dbReference type="Gene3D" id="1.10.760.10">
    <property type="entry name" value="Cytochrome c-like domain"/>
    <property type="match status" value="1"/>
</dbReference>
<organism evidence="6">
    <name type="scientific">Singulisphaera sp. Ch08</name>
    <dbReference type="NCBI Taxonomy" id="3120278"/>
    <lineage>
        <taxon>Bacteria</taxon>
        <taxon>Pseudomonadati</taxon>
        <taxon>Planctomycetota</taxon>
        <taxon>Planctomycetia</taxon>
        <taxon>Isosphaerales</taxon>
        <taxon>Isosphaeraceae</taxon>
        <taxon>Singulisphaera</taxon>
    </lineage>
</organism>
<name>A0AAU7CN58_9BACT</name>
<evidence type="ECO:0000256" key="4">
    <source>
        <dbReference type="PROSITE-ProRule" id="PRU00433"/>
    </source>
</evidence>
<feature type="domain" description="Cytochrome c" evidence="5">
    <location>
        <begin position="975"/>
        <end position="1109"/>
    </location>
</feature>
<dbReference type="GO" id="GO:0020037">
    <property type="term" value="F:heme binding"/>
    <property type="evidence" value="ECO:0007669"/>
    <property type="project" value="InterPro"/>
</dbReference>
<dbReference type="InterPro" id="IPR016024">
    <property type="entry name" value="ARM-type_fold"/>
</dbReference>
<dbReference type="CDD" id="cd01834">
    <property type="entry name" value="SGNH_hydrolase_like_2"/>
    <property type="match status" value="1"/>
</dbReference>
<dbReference type="SUPFAM" id="SSF46626">
    <property type="entry name" value="Cytochrome c"/>
    <property type="match status" value="1"/>
</dbReference>
<dbReference type="RefSeq" id="WP_406699284.1">
    <property type="nucleotide sequence ID" value="NZ_CP155447.1"/>
</dbReference>
<keyword evidence="1 4" id="KW-0349">Heme</keyword>
<dbReference type="PANTHER" id="PTHR33546:SF1">
    <property type="entry name" value="LARGE, MULTIFUNCTIONAL SECRETED PROTEIN"/>
    <property type="match status" value="1"/>
</dbReference>
<dbReference type="InterPro" id="IPR036514">
    <property type="entry name" value="SGNH_hydro_sf"/>
</dbReference>
<gene>
    <name evidence="6" type="ORF">V5E97_10460</name>
</gene>
<evidence type="ECO:0000256" key="1">
    <source>
        <dbReference type="ARBA" id="ARBA00022617"/>
    </source>
</evidence>